<evidence type="ECO:0000256" key="15">
    <source>
        <dbReference type="ARBA" id="ARBA00031399"/>
    </source>
</evidence>
<dbReference type="Gene3D" id="1.10.287.90">
    <property type="match status" value="1"/>
</dbReference>
<evidence type="ECO:0000256" key="7">
    <source>
        <dbReference type="ARBA" id="ARBA00022723"/>
    </source>
</evidence>
<dbReference type="GO" id="GO:0005507">
    <property type="term" value="F:copper ion binding"/>
    <property type="evidence" value="ECO:0007669"/>
    <property type="project" value="InterPro"/>
</dbReference>
<organism evidence="22 23">
    <name type="scientific">Motilibacter rhizosphaerae</name>
    <dbReference type="NCBI Taxonomy" id="598652"/>
    <lineage>
        <taxon>Bacteria</taxon>
        <taxon>Bacillati</taxon>
        <taxon>Actinomycetota</taxon>
        <taxon>Actinomycetes</taxon>
        <taxon>Motilibacterales</taxon>
        <taxon>Motilibacteraceae</taxon>
        <taxon>Motilibacter</taxon>
    </lineage>
</organism>
<dbReference type="PROSITE" id="PS50857">
    <property type="entry name" value="COX2_CUA"/>
    <property type="match status" value="1"/>
</dbReference>
<evidence type="ECO:0000256" key="5">
    <source>
        <dbReference type="ARBA" id="ARBA00022660"/>
    </source>
</evidence>
<keyword evidence="8" id="KW-1278">Translocase</keyword>
<dbReference type="PRINTS" id="PR01166">
    <property type="entry name" value="CYCOXIDASEII"/>
</dbReference>
<dbReference type="SUPFAM" id="SSF81464">
    <property type="entry name" value="Cytochrome c oxidase subunit II-like, transmembrane region"/>
    <property type="match status" value="1"/>
</dbReference>
<keyword evidence="5" id="KW-0679">Respiratory chain</keyword>
<evidence type="ECO:0000256" key="14">
    <source>
        <dbReference type="ARBA" id="ARBA00031389"/>
    </source>
</evidence>
<accession>A0A4Q7NR76</accession>
<dbReference type="Proteomes" id="UP000293638">
    <property type="component" value="Unassembled WGS sequence"/>
</dbReference>
<keyword evidence="10 19" id="KW-1133">Transmembrane helix</keyword>
<dbReference type="GO" id="GO:0042773">
    <property type="term" value="P:ATP synthesis coupled electron transport"/>
    <property type="evidence" value="ECO:0007669"/>
    <property type="project" value="TreeGrafter"/>
</dbReference>
<dbReference type="EC" id="7.1.1.9" evidence="3"/>
<feature type="transmembrane region" description="Helical" evidence="19">
    <location>
        <begin position="121"/>
        <end position="139"/>
    </location>
</feature>
<evidence type="ECO:0000256" key="2">
    <source>
        <dbReference type="ARBA" id="ARBA00007866"/>
    </source>
</evidence>
<evidence type="ECO:0000259" key="21">
    <source>
        <dbReference type="PROSITE" id="PS50999"/>
    </source>
</evidence>
<keyword evidence="7" id="KW-0479">Metal-binding</keyword>
<dbReference type="PANTHER" id="PTHR22888:SF9">
    <property type="entry name" value="CYTOCHROME C OXIDASE SUBUNIT 2"/>
    <property type="match status" value="1"/>
</dbReference>
<dbReference type="InterPro" id="IPR011759">
    <property type="entry name" value="Cyt_c_oxidase_su2_TM_dom"/>
</dbReference>
<keyword evidence="23" id="KW-1185">Reference proteome</keyword>
<dbReference type="GO" id="GO:0016020">
    <property type="term" value="C:membrane"/>
    <property type="evidence" value="ECO:0007669"/>
    <property type="project" value="UniProtKB-SubCell"/>
</dbReference>
<keyword evidence="9" id="KW-0249">Electron transport</keyword>
<evidence type="ECO:0000256" key="19">
    <source>
        <dbReference type="SAM" id="Phobius"/>
    </source>
</evidence>
<name>A0A4Q7NR76_9ACTN</name>
<keyword evidence="4" id="KW-0813">Transport</keyword>
<keyword evidence="6 19" id="KW-0812">Transmembrane</keyword>
<dbReference type="AlphaFoldDB" id="A0A4Q7NR76"/>
<dbReference type="PANTHER" id="PTHR22888">
    <property type="entry name" value="CYTOCHROME C OXIDASE, SUBUNIT II"/>
    <property type="match status" value="1"/>
</dbReference>
<dbReference type="CDD" id="cd13919">
    <property type="entry name" value="CuRO_HCO_II_like_5"/>
    <property type="match status" value="1"/>
</dbReference>
<evidence type="ECO:0000256" key="10">
    <source>
        <dbReference type="ARBA" id="ARBA00022989"/>
    </source>
</evidence>
<dbReference type="InterPro" id="IPR002429">
    <property type="entry name" value="CcO_II-like_C"/>
</dbReference>
<comment type="similarity">
    <text evidence="2">Belongs to the cytochrome c oxidase subunit 2 family.</text>
</comment>
<evidence type="ECO:0000256" key="17">
    <source>
        <dbReference type="ARBA" id="ARBA00050058"/>
    </source>
</evidence>
<comment type="catalytic activity">
    <reaction evidence="16">
        <text>4 Fe(II)-[cytochrome c] + O2 + 8 H(+)(in) = 4 Fe(III)-[cytochrome c] + 2 H2O + 4 H(+)(out)</text>
        <dbReference type="Rhea" id="RHEA:11436"/>
        <dbReference type="Rhea" id="RHEA-COMP:10350"/>
        <dbReference type="Rhea" id="RHEA-COMP:14399"/>
        <dbReference type="ChEBI" id="CHEBI:15377"/>
        <dbReference type="ChEBI" id="CHEBI:15378"/>
        <dbReference type="ChEBI" id="CHEBI:15379"/>
        <dbReference type="ChEBI" id="CHEBI:29033"/>
        <dbReference type="ChEBI" id="CHEBI:29034"/>
        <dbReference type="EC" id="7.1.1.9"/>
    </reaction>
</comment>
<dbReference type="GO" id="GO:0004129">
    <property type="term" value="F:cytochrome-c oxidase activity"/>
    <property type="evidence" value="ECO:0007669"/>
    <property type="project" value="UniProtKB-EC"/>
</dbReference>
<evidence type="ECO:0000256" key="12">
    <source>
        <dbReference type="ARBA" id="ARBA00023136"/>
    </source>
</evidence>
<evidence type="ECO:0000256" key="3">
    <source>
        <dbReference type="ARBA" id="ARBA00012949"/>
    </source>
</evidence>
<evidence type="ECO:0000256" key="4">
    <source>
        <dbReference type="ARBA" id="ARBA00022448"/>
    </source>
</evidence>
<evidence type="ECO:0000313" key="23">
    <source>
        <dbReference type="Proteomes" id="UP000293638"/>
    </source>
</evidence>
<feature type="domain" description="Cytochrome oxidase subunit II transmembrane region profile" evidence="21">
    <location>
        <begin position="52"/>
        <end position="149"/>
    </location>
</feature>
<comment type="caution">
    <text evidence="22">The sequence shown here is derived from an EMBL/GenBank/DDBJ whole genome shotgun (WGS) entry which is preliminary data.</text>
</comment>
<evidence type="ECO:0000256" key="9">
    <source>
        <dbReference type="ARBA" id="ARBA00022982"/>
    </source>
</evidence>
<feature type="compositionally biased region" description="Basic and acidic residues" evidence="18">
    <location>
        <begin position="290"/>
        <end position="309"/>
    </location>
</feature>
<dbReference type="Pfam" id="PF00116">
    <property type="entry name" value="COX2"/>
    <property type="match status" value="1"/>
</dbReference>
<dbReference type="InterPro" id="IPR014222">
    <property type="entry name" value="Cyt_c_oxidase_su2"/>
</dbReference>
<comment type="subcellular location">
    <subcellularLocation>
        <location evidence="1">Membrane</location>
        <topology evidence="1">Multi-pass membrane protein</topology>
    </subcellularLocation>
</comment>
<dbReference type="GO" id="GO:0016491">
    <property type="term" value="F:oxidoreductase activity"/>
    <property type="evidence" value="ECO:0007669"/>
    <property type="project" value="InterPro"/>
</dbReference>
<protein>
    <recommendedName>
        <fullName evidence="3">cytochrome-c oxidase</fullName>
        <ecNumber evidence="3">7.1.1.9</ecNumber>
    </recommendedName>
    <alternativeName>
        <fullName evidence="15">Cytochrome aa3 subunit 2</fullName>
    </alternativeName>
    <alternativeName>
        <fullName evidence="14">Cytochrome c oxidase polypeptide II</fullName>
    </alternativeName>
    <alternativeName>
        <fullName evidence="17">Oxidase aa(3) subunit 2</fullName>
    </alternativeName>
</protein>
<evidence type="ECO:0000256" key="13">
    <source>
        <dbReference type="ARBA" id="ARBA00024688"/>
    </source>
</evidence>
<dbReference type="NCBIfam" id="TIGR02866">
    <property type="entry name" value="CoxB"/>
    <property type="match status" value="1"/>
</dbReference>
<evidence type="ECO:0000256" key="6">
    <source>
        <dbReference type="ARBA" id="ARBA00022692"/>
    </source>
</evidence>
<dbReference type="Gene3D" id="2.60.40.420">
    <property type="entry name" value="Cupredoxins - blue copper proteins"/>
    <property type="match status" value="1"/>
</dbReference>
<evidence type="ECO:0000256" key="8">
    <source>
        <dbReference type="ARBA" id="ARBA00022967"/>
    </source>
</evidence>
<feature type="transmembrane region" description="Helical" evidence="19">
    <location>
        <begin position="78"/>
        <end position="100"/>
    </location>
</feature>
<evidence type="ECO:0000313" key="22">
    <source>
        <dbReference type="EMBL" id="RZS89557.1"/>
    </source>
</evidence>
<reference evidence="22 23" key="1">
    <citation type="submission" date="2019-02" db="EMBL/GenBank/DDBJ databases">
        <title>Genomic Encyclopedia of Type Strains, Phase IV (KMG-IV): sequencing the most valuable type-strain genomes for metagenomic binning, comparative biology and taxonomic classification.</title>
        <authorList>
            <person name="Goeker M."/>
        </authorList>
    </citation>
    <scope>NUCLEOTIDE SEQUENCE [LARGE SCALE GENOMIC DNA]</scope>
    <source>
        <strain evidence="22 23">DSM 45622</strain>
    </source>
</reference>
<comment type="function">
    <text evidence="13">Subunits I and II form the functional core of the enzyme complex. Electrons originating in cytochrome c are transferred via heme a and Cu(A) to the binuclear center formed by heme a3 and Cu(B).</text>
</comment>
<dbReference type="PROSITE" id="PS00078">
    <property type="entry name" value="COX2"/>
    <property type="match status" value="1"/>
</dbReference>
<proteinExistence type="inferred from homology"/>
<sequence length="309" mass="34578">MRARVFHARVPWFVQGEGLRVRPNAFRAPRAARRLLLVPAVALLAGCSTQTKDQWERAGLPAPATDHAKTVARLWEGAWVAALLVGAIVWALIFAAAIIYRRRSTDTGLPPQVRYNLPVEVLYTTLPIVMIMVYFFFTAQDQDKVDDLKGDAQVHITVVGKQWSWDFNYVGDPKNPASTATTVHETGTPAYIPTLYLPVGQKVEFTVLSRDVIHSFWVPPFLFKRDVVPGLQNRFELTPTKIGTFPGKCAELCGTYHSRMLFNVKVVSPQDYQAELQRLRAAGQTGEYAADGRRRTGKDIQPESEKRAG</sequence>
<dbReference type="SUPFAM" id="SSF49503">
    <property type="entry name" value="Cupredoxins"/>
    <property type="match status" value="1"/>
</dbReference>
<feature type="domain" description="Cytochrome oxidase subunit II copper A binding" evidence="20">
    <location>
        <begin position="151"/>
        <end position="278"/>
    </location>
</feature>
<dbReference type="EMBL" id="SGXD01000002">
    <property type="protein sequence ID" value="RZS89557.1"/>
    <property type="molecule type" value="Genomic_DNA"/>
</dbReference>
<gene>
    <name evidence="22" type="ORF">EV189_1324</name>
</gene>
<keyword evidence="11" id="KW-0186">Copper</keyword>
<dbReference type="PROSITE" id="PS50999">
    <property type="entry name" value="COX2_TM"/>
    <property type="match status" value="1"/>
</dbReference>
<evidence type="ECO:0000256" key="1">
    <source>
        <dbReference type="ARBA" id="ARBA00004141"/>
    </source>
</evidence>
<evidence type="ECO:0000259" key="20">
    <source>
        <dbReference type="PROSITE" id="PS50857"/>
    </source>
</evidence>
<dbReference type="InterPro" id="IPR001505">
    <property type="entry name" value="Copper_CuA"/>
</dbReference>
<keyword evidence="12 19" id="KW-0472">Membrane</keyword>
<dbReference type="InterPro" id="IPR045187">
    <property type="entry name" value="CcO_II"/>
</dbReference>
<evidence type="ECO:0000256" key="16">
    <source>
        <dbReference type="ARBA" id="ARBA00047816"/>
    </source>
</evidence>
<feature type="region of interest" description="Disordered" evidence="18">
    <location>
        <begin position="283"/>
        <end position="309"/>
    </location>
</feature>
<dbReference type="InterPro" id="IPR036257">
    <property type="entry name" value="Cyt_c_oxidase_su2_TM_sf"/>
</dbReference>
<dbReference type="InterPro" id="IPR008972">
    <property type="entry name" value="Cupredoxin"/>
</dbReference>
<evidence type="ECO:0000256" key="11">
    <source>
        <dbReference type="ARBA" id="ARBA00023008"/>
    </source>
</evidence>
<evidence type="ECO:0000256" key="18">
    <source>
        <dbReference type="SAM" id="MobiDB-lite"/>
    </source>
</evidence>